<reference evidence="10" key="1">
    <citation type="submission" date="2010-08" db="EMBL/GenBank/DDBJ databases">
        <authorList>
            <consortium name="Caenorhabditis japonica Sequencing Consortium"/>
            <person name="Wilson R.K."/>
        </authorList>
    </citation>
    <scope>NUCLEOTIDE SEQUENCE [LARGE SCALE GENOMIC DNA]</scope>
    <source>
        <strain evidence="10">DF5081</strain>
    </source>
</reference>
<feature type="transmembrane region" description="Helical" evidence="8">
    <location>
        <begin position="35"/>
        <end position="55"/>
    </location>
</feature>
<feature type="region of interest" description="Disordered" evidence="7">
    <location>
        <begin position="278"/>
        <end position="318"/>
    </location>
</feature>
<feature type="transmembrane region" description="Helical" evidence="8">
    <location>
        <begin position="358"/>
        <end position="381"/>
    </location>
</feature>
<feature type="region of interest" description="Disordered" evidence="7">
    <location>
        <begin position="127"/>
        <end position="167"/>
    </location>
</feature>
<dbReference type="EnsemblMetazoa" id="CJA14593a.1">
    <property type="protein sequence ID" value="CJA14593a.1"/>
    <property type="gene ID" value="WBGene00133797"/>
</dbReference>
<keyword evidence="4 8" id="KW-1133">Transmembrane helix</keyword>
<dbReference type="Pfam" id="PF02535">
    <property type="entry name" value="Zip"/>
    <property type="match status" value="1"/>
</dbReference>
<dbReference type="Proteomes" id="UP000005237">
    <property type="component" value="Unassembled WGS sequence"/>
</dbReference>
<sequence>MEGVSFLLILSGAMFFGSYIAGSIPLMFSLSESRIRLVSIFGAGLLVGTALSVIIPEGVEALYSAQNDVEHLNHHHHNPHVSEVGAIVNPAEAKEILENVKEKEDNLPRIIPKDAVLNEAIGRVVRSPADSETTRRKRDAVVETHSNDEEKSEPGHEEHSHSHSHGSVHSQIGYSLVLGFVLMLLVDQIGSATVAKNDRSGRSRIGISATIGLVVHAADVEHLNDHHHNPHVSEVGAIVNPAEAKEILENVKEKEDNLPRIIPKDAVLNEAIGRVVRSPADSETTRRKRDAVVETHSNDEEKSEPGHEEHSHSHSHGSVHSQIGYSLVLGFVLMLLVDQIGSATVAKNDRSGRSRIGISATIGLVVHAAADGVALGSASVINKSDVQLIVFVAIMLHKAPAAFGLVSFLLMESIDRRAIRKHLIVFSAAAPMAALVTFVIIMHLGESMRSESSTGVLMLFSAGTFLYVATVHVLPELANNKKTEYSLVVDATSPSSIGHSHSSGPSYTFKELLLIIGGAVVPAILASGHSH</sequence>
<evidence type="ECO:0000256" key="2">
    <source>
        <dbReference type="ARBA" id="ARBA00004394"/>
    </source>
</evidence>
<reference evidence="9" key="2">
    <citation type="submission" date="2022-06" db="UniProtKB">
        <authorList>
            <consortium name="EnsemblMetazoa"/>
        </authorList>
    </citation>
    <scope>IDENTIFICATION</scope>
    <source>
        <strain evidence="9">DF5081</strain>
    </source>
</reference>
<keyword evidence="6 8" id="KW-0472">Membrane</keyword>
<feature type="compositionally biased region" description="Basic and acidic residues" evidence="7">
    <location>
        <begin position="139"/>
        <end position="161"/>
    </location>
</feature>
<evidence type="ECO:0000256" key="7">
    <source>
        <dbReference type="SAM" id="MobiDB-lite"/>
    </source>
</evidence>
<evidence type="ECO:0000256" key="1">
    <source>
        <dbReference type="ARBA" id="ARBA00004127"/>
    </source>
</evidence>
<evidence type="ECO:0008006" key="11">
    <source>
        <dbReference type="Google" id="ProtNLM"/>
    </source>
</evidence>
<comment type="subcellular location">
    <subcellularLocation>
        <location evidence="1">Endomembrane system</location>
        <topology evidence="1">Multi-pass membrane protein</topology>
    </subcellularLocation>
    <subcellularLocation>
        <location evidence="2">Golgi apparatus membrane</location>
    </subcellularLocation>
</comment>
<dbReference type="InterPro" id="IPR045891">
    <property type="entry name" value="ZIP9"/>
</dbReference>
<feature type="transmembrane region" description="Helical" evidence="8">
    <location>
        <begin position="456"/>
        <end position="474"/>
    </location>
</feature>
<keyword evidence="3 8" id="KW-0812">Transmembrane</keyword>
<name>A0A8R1I418_CAEJA</name>
<dbReference type="GO" id="GO:0046873">
    <property type="term" value="F:metal ion transmembrane transporter activity"/>
    <property type="evidence" value="ECO:0007669"/>
    <property type="project" value="InterPro"/>
</dbReference>
<dbReference type="PANTHER" id="PTHR16133:SF0">
    <property type="entry name" value="ZINC_IRON REGULATED TRANSPORTER-RELATED PROTEIN 102B, ISOFORM E"/>
    <property type="match status" value="1"/>
</dbReference>
<feature type="transmembrane region" description="Helical" evidence="8">
    <location>
        <begin position="387"/>
        <end position="411"/>
    </location>
</feature>
<feature type="transmembrane region" description="Helical" evidence="8">
    <location>
        <begin position="423"/>
        <end position="444"/>
    </location>
</feature>
<keyword evidence="10" id="KW-1185">Reference proteome</keyword>
<evidence type="ECO:0000256" key="5">
    <source>
        <dbReference type="ARBA" id="ARBA00023034"/>
    </source>
</evidence>
<evidence type="ECO:0000313" key="10">
    <source>
        <dbReference type="Proteomes" id="UP000005237"/>
    </source>
</evidence>
<keyword evidence="5" id="KW-0333">Golgi apparatus</keyword>
<dbReference type="PANTHER" id="PTHR16133">
    <property type="entry name" value="SOLUTE CARRIER FAMILY 39 ZINC TRANSPORTER , MEMBER 9-RELATED"/>
    <property type="match status" value="1"/>
</dbReference>
<evidence type="ECO:0000256" key="6">
    <source>
        <dbReference type="ARBA" id="ARBA00023136"/>
    </source>
</evidence>
<evidence type="ECO:0000256" key="8">
    <source>
        <dbReference type="SAM" id="Phobius"/>
    </source>
</evidence>
<feature type="transmembrane region" description="Helical" evidence="8">
    <location>
        <begin position="6"/>
        <end position="28"/>
    </location>
</feature>
<evidence type="ECO:0000256" key="3">
    <source>
        <dbReference type="ARBA" id="ARBA00022692"/>
    </source>
</evidence>
<organism evidence="9 10">
    <name type="scientific">Caenorhabditis japonica</name>
    <dbReference type="NCBI Taxonomy" id="281687"/>
    <lineage>
        <taxon>Eukaryota</taxon>
        <taxon>Metazoa</taxon>
        <taxon>Ecdysozoa</taxon>
        <taxon>Nematoda</taxon>
        <taxon>Chromadorea</taxon>
        <taxon>Rhabditida</taxon>
        <taxon>Rhabditina</taxon>
        <taxon>Rhabditomorpha</taxon>
        <taxon>Rhabditoidea</taxon>
        <taxon>Rhabditidae</taxon>
        <taxon>Peloderinae</taxon>
        <taxon>Caenorhabditis</taxon>
    </lineage>
</organism>
<dbReference type="InterPro" id="IPR003689">
    <property type="entry name" value="ZIP"/>
</dbReference>
<accession>A0A8R1I418</accession>
<dbReference type="GO" id="GO:0000139">
    <property type="term" value="C:Golgi membrane"/>
    <property type="evidence" value="ECO:0007669"/>
    <property type="project" value="UniProtKB-SubCell"/>
</dbReference>
<protein>
    <recommendedName>
        <fullName evidence="11">Zinc transporter ZIP9</fullName>
    </recommendedName>
</protein>
<evidence type="ECO:0000313" key="9">
    <source>
        <dbReference type="EnsemblMetazoa" id="CJA14593a.1"/>
    </source>
</evidence>
<proteinExistence type="predicted"/>
<dbReference type="GO" id="GO:0006829">
    <property type="term" value="P:zinc ion transport"/>
    <property type="evidence" value="ECO:0007669"/>
    <property type="project" value="InterPro"/>
</dbReference>
<evidence type="ECO:0000256" key="4">
    <source>
        <dbReference type="ARBA" id="ARBA00022989"/>
    </source>
</evidence>
<feature type="compositionally biased region" description="Basic and acidic residues" evidence="7">
    <location>
        <begin position="290"/>
        <end position="312"/>
    </location>
</feature>
<dbReference type="AlphaFoldDB" id="A0A8R1I418"/>